<dbReference type="EMBL" id="RKMK01000028">
    <property type="protein sequence ID" value="RXG90876.1"/>
    <property type="molecule type" value="Genomic_DNA"/>
</dbReference>
<dbReference type="Gene3D" id="2.40.160.20">
    <property type="match status" value="1"/>
</dbReference>
<comment type="similarity">
    <text evidence="5">Belongs to the Omp25/RopB family.</text>
</comment>
<evidence type="ECO:0000313" key="7">
    <source>
        <dbReference type="EMBL" id="RXG90876.1"/>
    </source>
</evidence>
<evidence type="ECO:0000313" key="8">
    <source>
        <dbReference type="Proteomes" id="UP000290174"/>
    </source>
</evidence>
<dbReference type="Pfam" id="PF13505">
    <property type="entry name" value="OMP_b-brl"/>
    <property type="match status" value="1"/>
</dbReference>
<proteinExistence type="inferred from homology"/>
<dbReference type="Proteomes" id="UP000290174">
    <property type="component" value="Unassembled WGS sequence"/>
</dbReference>
<dbReference type="GO" id="GO:0009279">
    <property type="term" value="C:cell outer membrane"/>
    <property type="evidence" value="ECO:0007669"/>
    <property type="project" value="UniProtKB-SubCell"/>
</dbReference>
<dbReference type="PANTHER" id="PTHR34001">
    <property type="entry name" value="BLL7405 PROTEIN"/>
    <property type="match status" value="1"/>
</dbReference>
<evidence type="ECO:0000256" key="3">
    <source>
        <dbReference type="ARBA" id="ARBA00023136"/>
    </source>
</evidence>
<gene>
    <name evidence="7" type="ORF">EAS61_25905</name>
</gene>
<evidence type="ECO:0000256" key="2">
    <source>
        <dbReference type="ARBA" id="ARBA00022729"/>
    </source>
</evidence>
<comment type="caution">
    <text evidence="7">The sequence shown here is derived from an EMBL/GenBank/DDBJ whole genome shotgun (WGS) entry which is preliminary data.</text>
</comment>
<dbReference type="InterPro" id="IPR051692">
    <property type="entry name" value="OMP-like"/>
</dbReference>
<evidence type="ECO:0000256" key="5">
    <source>
        <dbReference type="ARBA" id="ARBA00038306"/>
    </source>
</evidence>
<feature type="domain" description="Outer membrane protein beta-barrel" evidence="6">
    <location>
        <begin position="49"/>
        <end position="296"/>
    </location>
</feature>
<keyword evidence="4" id="KW-0998">Cell outer membrane</keyword>
<organism evidence="7 8">
    <name type="scientific">Bradyrhizobium zhanjiangense</name>
    <dbReference type="NCBI Taxonomy" id="1325107"/>
    <lineage>
        <taxon>Bacteria</taxon>
        <taxon>Pseudomonadati</taxon>
        <taxon>Pseudomonadota</taxon>
        <taxon>Alphaproteobacteria</taxon>
        <taxon>Hyphomicrobiales</taxon>
        <taxon>Nitrobacteraceae</taxon>
        <taxon>Bradyrhizobium</taxon>
    </lineage>
</organism>
<dbReference type="InterPro" id="IPR027385">
    <property type="entry name" value="Beta-barrel_OMP"/>
</dbReference>
<keyword evidence="3" id="KW-0472">Membrane</keyword>
<protein>
    <submittedName>
        <fullName evidence="7">Porin family protein</fullName>
    </submittedName>
</protein>
<dbReference type="InterPro" id="IPR011250">
    <property type="entry name" value="OMP/PagP_B-barrel"/>
</dbReference>
<accession>A0A4V1KVP5</accession>
<evidence type="ECO:0000259" key="6">
    <source>
        <dbReference type="Pfam" id="PF13505"/>
    </source>
</evidence>
<dbReference type="PANTHER" id="PTHR34001:SF3">
    <property type="entry name" value="BLL7405 PROTEIN"/>
    <property type="match status" value="1"/>
</dbReference>
<name>A0A4V1KVP5_9BRAD</name>
<sequence length="304" mass="32112">MRIHIRRAFPSGRAPLFRYVHDQLFLCIGDWVMRRFFGWAFTTASLVSLASVGAASAADMAVKARPALPAPAPVYNWTGWYAGVNGGWAFDASSTGSLVASTPGFAGAIAAGGTPTFFGAKHEGGFGGGQVGYNWQMANWLVGVEADIQGADIGRTSTIIFPGGAVFPSVSTGRDHIDWFGTLRGRVGVTAGPALFYATGGLAYGGVRTNISNVFTPAAAGSFFGSDSSTRIGWAAGAGVEWGFAPNWTVRGEYLHVDLGRSNVTMFDPVNFPAESATYRFNHVVDAVRVGVNYRFGGPVVARY</sequence>
<evidence type="ECO:0000256" key="1">
    <source>
        <dbReference type="ARBA" id="ARBA00004442"/>
    </source>
</evidence>
<reference evidence="7 8" key="1">
    <citation type="submission" date="2018-11" db="EMBL/GenBank/DDBJ databases">
        <title>Bradyrhizobium sp. nov., isolated from effective nodules of peanut in China.</title>
        <authorList>
            <person name="Li Y."/>
        </authorList>
    </citation>
    <scope>NUCLEOTIDE SEQUENCE [LARGE SCALE GENOMIC DNA]</scope>
    <source>
        <strain evidence="7 8">CCBAU 51770</strain>
    </source>
</reference>
<evidence type="ECO:0000256" key="4">
    <source>
        <dbReference type="ARBA" id="ARBA00023237"/>
    </source>
</evidence>
<dbReference type="AlphaFoldDB" id="A0A4V1KVP5"/>
<comment type="subcellular location">
    <subcellularLocation>
        <location evidence="1">Cell outer membrane</location>
    </subcellularLocation>
</comment>
<keyword evidence="2" id="KW-0732">Signal</keyword>
<dbReference type="SUPFAM" id="SSF56925">
    <property type="entry name" value="OMPA-like"/>
    <property type="match status" value="1"/>
</dbReference>